<dbReference type="InterPro" id="IPR011705">
    <property type="entry name" value="BACK"/>
</dbReference>
<sequence>MKNRSEMCTFSSENYPEKLLQRICQLRSQNDFCDVTLEVDGVLFPAHKIILASASTYCKLIFADSNVGDTIKIKDVSRNGLKTILDFIYSNKLTLSLSNIEETLKAAEVLLVREAIKLCFQFLEDGLTQENSLDILNITKRRGPEELKQKATSYVGHQNKHVLKQPGDLGKIDKIMLSEILDQKNIPGYTELDLFNFAVAWLQHDPSRLQEAGDVLKRIRFSLIPLEDLQRHVKETTIMKTDSNCFRYLQDALRYHSQIYSQPALNWESASIRTSSEKMLVLGGRTSDNRVCGNMWVESQDGSSWADLGELCTPVYNHCVAVINDFLFIIGGQTRFDPSGKHPSNEVFRFNPRNGTWLQVAGMLEKRTRFHADVVADRIVAVGGGTLLGNLTNTVEEYQPSENKWESTAPFPLAIADHAGTTHKGILYISGGYSAGRTLNDVYSYLPRLRRWVVNRAMTFARCDHGMATIGDTIFCIGGRTLNAAKKWIHVNETEYYSPAADQWSSLKLSPFNCCQFSILTHQSKLYITGGGSLKSMNKEDGVFVYDPEAKTWSKAGSLPRPLVDHASCAIKLPQQMMEKLLEKEELSPTSSNKKKSTLTLFITGKPDHDA</sequence>
<reference evidence="5" key="1">
    <citation type="submission" date="2022-03" db="EMBL/GenBank/DDBJ databases">
        <authorList>
            <person name="Alioto T."/>
            <person name="Alioto T."/>
            <person name="Gomez Garrido J."/>
        </authorList>
    </citation>
    <scope>NUCLEOTIDE SEQUENCE</scope>
</reference>
<dbReference type="Gene3D" id="2.120.10.80">
    <property type="entry name" value="Kelch-type beta propeller"/>
    <property type="match status" value="1"/>
</dbReference>
<dbReference type="SUPFAM" id="SSF54695">
    <property type="entry name" value="POZ domain"/>
    <property type="match status" value="1"/>
</dbReference>
<organism evidence="5 6">
    <name type="scientific">Pelobates cultripes</name>
    <name type="common">Western spadefoot toad</name>
    <dbReference type="NCBI Taxonomy" id="61616"/>
    <lineage>
        <taxon>Eukaryota</taxon>
        <taxon>Metazoa</taxon>
        <taxon>Chordata</taxon>
        <taxon>Craniata</taxon>
        <taxon>Vertebrata</taxon>
        <taxon>Euteleostomi</taxon>
        <taxon>Amphibia</taxon>
        <taxon>Batrachia</taxon>
        <taxon>Anura</taxon>
        <taxon>Pelobatoidea</taxon>
        <taxon>Pelobatidae</taxon>
        <taxon>Pelobates</taxon>
    </lineage>
</organism>
<accession>A0AAD1WQA0</accession>
<dbReference type="InterPro" id="IPR000210">
    <property type="entry name" value="BTB/POZ_dom"/>
</dbReference>
<name>A0AAD1WQA0_PELCU</name>
<dbReference type="SMART" id="SM00875">
    <property type="entry name" value="BACK"/>
    <property type="match status" value="1"/>
</dbReference>
<keyword evidence="2" id="KW-0677">Repeat</keyword>
<keyword evidence="1" id="KW-0880">Kelch repeat</keyword>
<keyword evidence="6" id="KW-1185">Reference proteome</keyword>
<gene>
    <name evidence="5" type="ORF">PECUL_23A016693</name>
</gene>
<evidence type="ECO:0000256" key="1">
    <source>
        <dbReference type="ARBA" id="ARBA00022441"/>
    </source>
</evidence>
<dbReference type="Proteomes" id="UP001295444">
    <property type="component" value="Chromosome 09"/>
</dbReference>
<protein>
    <submittedName>
        <fullName evidence="5">Kelch 13</fullName>
    </submittedName>
</protein>
<evidence type="ECO:0000256" key="3">
    <source>
        <dbReference type="SAM" id="MobiDB-lite"/>
    </source>
</evidence>
<dbReference type="PIRSF" id="PIRSF037037">
    <property type="entry name" value="Kelch-like_protein_gigaxonin"/>
    <property type="match status" value="1"/>
</dbReference>
<feature type="domain" description="BTB" evidence="4">
    <location>
        <begin position="33"/>
        <end position="97"/>
    </location>
</feature>
<dbReference type="Pfam" id="PF24981">
    <property type="entry name" value="Beta-prop_ATRN-LZTR1"/>
    <property type="match status" value="1"/>
</dbReference>
<dbReference type="PANTHER" id="PTHR45632:SF15">
    <property type="entry name" value="BTB DOMAIN-CONTAINING PROTEIN"/>
    <property type="match status" value="1"/>
</dbReference>
<evidence type="ECO:0000313" key="6">
    <source>
        <dbReference type="Proteomes" id="UP001295444"/>
    </source>
</evidence>
<dbReference type="Pfam" id="PF07707">
    <property type="entry name" value="BACK"/>
    <property type="match status" value="1"/>
</dbReference>
<dbReference type="AlphaFoldDB" id="A0AAD1WQA0"/>
<dbReference type="SMART" id="SM00225">
    <property type="entry name" value="BTB"/>
    <property type="match status" value="1"/>
</dbReference>
<dbReference type="PANTHER" id="PTHR45632">
    <property type="entry name" value="LD33804P"/>
    <property type="match status" value="1"/>
</dbReference>
<evidence type="ECO:0000259" key="4">
    <source>
        <dbReference type="PROSITE" id="PS50097"/>
    </source>
</evidence>
<dbReference type="PROSITE" id="PS50097">
    <property type="entry name" value="BTB"/>
    <property type="match status" value="1"/>
</dbReference>
<feature type="region of interest" description="Disordered" evidence="3">
    <location>
        <begin position="585"/>
        <end position="611"/>
    </location>
</feature>
<proteinExistence type="predicted"/>
<dbReference type="SMART" id="SM00612">
    <property type="entry name" value="Kelch"/>
    <property type="match status" value="6"/>
</dbReference>
<dbReference type="InterPro" id="IPR017096">
    <property type="entry name" value="BTB-kelch_protein"/>
</dbReference>
<evidence type="ECO:0000256" key="2">
    <source>
        <dbReference type="ARBA" id="ARBA00022737"/>
    </source>
</evidence>
<dbReference type="Pfam" id="PF00651">
    <property type="entry name" value="BTB"/>
    <property type="match status" value="1"/>
</dbReference>
<evidence type="ECO:0000313" key="5">
    <source>
        <dbReference type="EMBL" id="CAH2316852.1"/>
    </source>
</evidence>
<dbReference type="Gene3D" id="3.30.710.10">
    <property type="entry name" value="Potassium Channel Kv1.1, Chain A"/>
    <property type="match status" value="1"/>
</dbReference>
<dbReference type="InterPro" id="IPR006652">
    <property type="entry name" value="Kelch_1"/>
</dbReference>
<dbReference type="InterPro" id="IPR056737">
    <property type="entry name" value="Beta-prop_ATRN-MKLN-like"/>
</dbReference>
<dbReference type="InterPro" id="IPR011333">
    <property type="entry name" value="SKP1/BTB/POZ_sf"/>
</dbReference>
<dbReference type="SUPFAM" id="SSF117281">
    <property type="entry name" value="Kelch motif"/>
    <property type="match status" value="1"/>
</dbReference>
<dbReference type="EMBL" id="OW240920">
    <property type="protein sequence ID" value="CAH2316852.1"/>
    <property type="molecule type" value="Genomic_DNA"/>
</dbReference>
<dbReference type="InterPro" id="IPR015915">
    <property type="entry name" value="Kelch-typ_b-propeller"/>
</dbReference>
<dbReference type="Gene3D" id="1.25.40.420">
    <property type="match status" value="1"/>
</dbReference>